<evidence type="ECO:0000256" key="2">
    <source>
        <dbReference type="ARBA" id="ARBA00023125"/>
    </source>
</evidence>
<keyword evidence="2" id="KW-0238">DNA-binding</keyword>
<accession>A0A437RK92</accession>
<sequence>MRFSIQPSAPEPIYRQIVEQVRRHVASGQWRAGDELPSVRALAQEHAINPMTVSKAYSLLEAEGLLERRRGMGMVVAARRSPGGAAGAARREALLEPALQAAALQARQLGFADGEALSLFQRCLQHTPTSGDRDDEPR</sequence>
<evidence type="ECO:0000259" key="4">
    <source>
        <dbReference type="PROSITE" id="PS50949"/>
    </source>
</evidence>
<dbReference type="PANTHER" id="PTHR38445">
    <property type="entry name" value="HTH-TYPE TRANSCRIPTIONAL REPRESSOR YTRA"/>
    <property type="match status" value="1"/>
</dbReference>
<dbReference type="InterPro" id="IPR036390">
    <property type="entry name" value="WH_DNA-bd_sf"/>
</dbReference>
<reference evidence="5 6" key="1">
    <citation type="submission" date="2019-01" db="EMBL/GenBank/DDBJ databases">
        <authorList>
            <person name="Chen W.-M."/>
        </authorList>
    </citation>
    <scope>NUCLEOTIDE SEQUENCE [LARGE SCALE GENOMIC DNA]</scope>
    <source>
        <strain evidence="5 6">KYPY4</strain>
    </source>
</reference>
<dbReference type="AlphaFoldDB" id="A0A437RK92"/>
<gene>
    <name evidence="5" type="ORF">EOE66_05450</name>
</gene>
<dbReference type="GO" id="GO:0003700">
    <property type="term" value="F:DNA-binding transcription factor activity"/>
    <property type="evidence" value="ECO:0007669"/>
    <property type="project" value="InterPro"/>
</dbReference>
<dbReference type="Proteomes" id="UP000285575">
    <property type="component" value="Unassembled WGS sequence"/>
</dbReference>
<dbReference type="InterPro" id="IPR036388">
    <property type="entry name" value="WH-like_DNA-bd_sf"/>
</dbReference>
<organism evidence="5 6">
    <name type="scientific">Rubrivivax rivuli</name>
    <dbReference type="NCBI Taxonomy" id="1862385"/>
    <lineage>
        <taxon>Bacteria</taxon>
        <taxon>Pseudomonadati</taxon>
        <taxon>Pseudomonadota</taxon>
        <taxon>Betaproteobacteria</taxon>
        <taxon>Burkholderiales</taxon>
        <taxon>Sphaerotilaceae</taxon>
        <taxon>Rubrivivax</taxon>
    </lineage>
</organism>
<keyword evidence="3" id="KW-0804">Transcription</keyword>
<keyword evidence="1" id="KW-0805">Transcription regulation</keyword>
<evidence type="ECO:0000256" key="1">
    <source>
        <dbReference type="ARBA" id="ARBA00023015"/>
    </source>
</evidence>
<dbReference type="CDD" id="cd07377">
    <property type="entry name" value="WHTH_GntR"/>
    <property type="match status" value="1"/>
</dbReference>
<keyword evidence="6" id="KW-1185">Reference proteome</keyword>
<evidence type="ECO:0000256" key="3">
    <source>
        <dbReference type="ARBA" id="ARBA00023163"/>
    </source>
</evidence>
<dbReference type="PROSITE" id="PS50949">
    <property type="entry name" value="HTH_GNTR"/>
    <property type="match status" value="1"/>
</dbReference>
<evidence type="ECO:0000313" key="6">
    <source>
        <dbReference type="Proteomes" id="UP000285575"/>
    </source>
</evidence>
<feature type="domain" description="HTH gntR-type" evidence="4">
    <location>
        <begin position="11"/>
        <end position="79"/>
    </location>
</feature>
<dbReference type="EMBL" id="SACR01000002">
    <property type="protein sequence ID" value="RVU47203.1"/>
    <property type="molecule type" value="Genomic_DNA"/>
</dbReference>
<dbReference type="GO" id="GO:0003677">
    <property type="term" value="F:DNA binding"/>
    <property type="evidence" value="ECO:0007669"/>
    <property type="project" value="UniProtKB-KW"/>
</dbReference>
<dbReference type="SUPFAM" id="SSF46785">
    <property type="entry name" value="Winged helix' DNA-binding domain"/>
    <property type="match status" value="1"/>
</dbReference>
<dbReference type="Pfam" id="PF00392">
    <property type="entry name" value="GntR"/>
    <property type="match status" value="1"/>
</dbReference>
<evidence type="ECO:0000313" key="5">
    <source>
        <dbReference type="EMBL" id="RVU47203.1"/>
    </source>
</evidence>
<dbReference type="PANTHER" id="PTHR38445:SF7">
    <property type="entry name" value="GNTR-FAMILY TRANSCRIPTIONAL REGULATOR"/>
    <property type="match status" value="1"/>
</dbReference>
<dbReference type="Gene3D" id="1.10.10.10">
    <property type="entry name" value="Winged helix-like DNA-binding domain superfamily/Winged helix DNA-binding domain"/>
    <property type="match status" value="1"/>
</dbReference>
<name>A0A437RK92_9BURK</name>
<dbReference type="OrthoDB" id="5296437at2"/>
<dbReference type="InterPro" id="IPR000524">
    <property type="entry name" value="Tscrpt_reg_HTH_GntR"/>
</dbReference>
<dbReference type="SMART" id="SM00345">
    <property type="entry name" value="HTH_GNTR"/>
    <property type="match status" value="1"/>
</dbReference>
<dbReference type="RefSeq" id="WP_128227670.1">
    <property type="nucleotide sequence ID" value="NZ_SACR01000002.1"/>
</dbReference>
<proteinExistence type="predicted"/>
<comment type="caution">
    <text evidence="5">The sequence shown here is derived from an EMBL/GenBank/DDBJ whole genome shotgun (WGS) entry which is preliminary data.</text>
</comment>
<protein>
    <submittedName>
        <fullName evidence="5">GntR family transcriptional regulator</fullName>
    </submittedName>
</protein>